<dbReference type="GO" id="GO:0045275">
    <property type="term" value="C:respiratory chain complex III"/>
    <property type="evidence" value="ECO:0007669"/>
    <property type="project" value="EnsemblFungi"/>
</dbReference>
<evidence type="ECO:0000256" key="4">
    <source>
        <dbReference type="ARBA" id="ARBA00022660"/>
    </source>
</evidence>
<protein>
    <recommendedName>
        <fullName evidence="9">Cytochrome b-c1 complex subunit 7</fullName>
    </recommendedName>
</protein>
<comment type="subcellular location">
    <subcellularLocation>
        <location evidence="1">Mitochondrion inner membrane</location>
        <topology evidence="1">Peripheral membrane protein</topology>
        <orientation evidence="1">Matrix side</orientation>
    </subcellularLocation>
</comment>
<keyword evidence="4 9" id="KW-0679">Respiratory chain</keyword>
<dbReference type="GO" id="GO:0006122">
    <property type="term" value="P:mitochondrial electron transport, ubiquinol to cytochrome c"/>
    <property type="evidence" value="ECO:0007669"/>
    <property type="project" value="EnsemblFungi"/>
</dbReference>
<sequence length="124" mass="14643">MSAPSLINFILKRPWLKRALTPVAAWWGNAAGYRQLGLRNDDLIPEESEIVQQALKRLPEKESYDRIFRIRRALQLSLQHQLLPKAEQTKPEEDYHYLSPIIRQIEVEIKERNDLDSLKVNKRK</sequence>
<comment type="function">
    <text evidence="9">Component of the ubiquinol-cytochrome c oxidoreductase, a multisubunit transmembrane complex that is part of the mitochondrial electron transport chain which drives oxidative phosphorylation.</text>
</comment>
<dbReference type="Gene3D" id="1.10.1090.10">
    <property type="entry name" value="Cytochrome b-c1 complex subunit 7"/>
    <property type="match status" value="1"/>
</dbReference>
<reference evidence="11" key="2">
    <citation type="submission" date="2015-01" db="EMBL/GenBank/DDBJ databases">
        <title>Evolutionary Origins and Diversification of the Mycorrhizal Mutualists.</title>
        <authorList>
            <consortium name="DOE Joint Genome Institute"/>
            <consortium name="Mycorrhizal Genomics Consortium"/>
            <person name="Kohler A."/>
            <person name="Kuo A."/>
            <person name="Nagy L.G."/>
            <person name="Floudas D."/>
            <person name="Copeland A."/>
            <person name="Barry K.W."/>
            <person name="Cichocki N."/>
            <person name="Veneault-Fourrey C."/>
            <person name="LaButti K."/>
            <person name="Lindquist E.A."/>
            <person name="Lipzen A."/>
            <person name="Lundell T."/>
            <person name="Morin E."/>
            <person name="Murat C."/>
            <person name="Riley R."/>
            <person name="Ohm R."/>
            <person name="Sun H."/>
            <person name="Tunlid A."/>
            <person name="Henrissat B."/>
            <person name="Grigoriev I.V."/>
            <person name="Hibbett D.S."/>
            <person name="Martin F."/>
        </authorList>
    </citation>
    <scope>NUCLEOTIDE SEQUENCE [LARGE SCALE GENOMIC DNA]</scope>
    <source>
        <strain evidence="11">Zn</strain>
    </source>
</reference>
<keyword evidence="3 9" id="KW-0813">Transport</keyword>
<dbReference type="GO" id="GO:0008121">
    <property type="term" value="F:quinol-cytochrome-c reductase activity"/>
    <property type="evidence" value="ECO:0007669"/>
    <property type="project" value="EnsemblFungi"/>
</dbReference>
<evidence type="ECO:0000256" key="9">
    <source>
        <dbReference type="PIRNR" id="PIRNR000022"/>
    </source>
</evidence>
<organism evidence="10 11">
    <name type="scientific">Oidiodendron maius (strain Zn)</name>
    <dbReference type="NCBI Taxonomy" id="913774"/>
    <lineage>
        <taxon>Eukaryota</taxon>
        <taxon>Fungi</taxon>
        <taxon>Dikarya</taxon>
        <taxon>Ascomycota</taxon>
        <taxon>Pezizomycotina</taxon>
        <taxon>Leotiomycetes</taxon>
        <taxon>Leotiomycetes incertae sedis</taxon>
        <taxon>Myxotrichaceae</taxon>
        <taxon>Oidiodendron</taxon>
    </lineage>
</organism>
<gene>
    <name evidence="10" type="ORF">OIDMADRAFT_17432</name>
</gene>
<dbReference type="InParanoid" id="A0A0C3DX61"/>
<dbReference type="FunFam" id="1.10.1090.10:FF:000001">
    <property type="entry name" value="Cytochrome b-c1 complex subunit 7"/>
    <property type="match status" value="1"/>
</dbReference>
<dbReference type="HOGENOM" id="CLU_115154_1_0_1"/>
<dbReference type="PIRSF" id="PIRSF000022">
    <property type="entry name" value="Bc1_14K"/>
    <property type="match status" value="1"/>
</dbReference>
<evidence type="ECO:0000256" key="2">
    <source>
        <dbReference type="ARBA" id="ARBA00008554"/>
    </source>
</evidence>
<dbReference type="GO" id="GO:0099617">
    <property type="term" value="C:matrix side of mitochondrial inner membrane"/>
    <property type="evidence" value="ECO:0007669"/>
    <property type="project" value="EnsemblFungi"/>
</dbReference>
<evidence type="ECO:0000256" key="5">
    <source>
        <dbReference type="ARBA" id="ARBA00022792"/>
    </source>
</evidence>
<dbReference type="PANTHER" id="PTHR12022:SF0">
    <property type="entry name" value="CYTOCHROME B-C1 COMPLEX SUBUNIT 7"/>
    <property type="match status" value="1"/>
</dbReference>
<keyword evidence="11" id="KW-1185">Reference proteome</keyword>
<keyword evidence="7 9" id="KW-0496">Mitochondrion</keyword>
<dbReference type="EMBL" id="KN832871">
    <property type="protein sequence ID" value="KIN06688.1"/>
    <property type="molecule type" value="Genomic_DNA"/>
</dbReference>
<evidence type="ECO:0000313" key="10">
    <source>
        <dbReference type="EMBL" id="KIN06688.1"/>
    </source>
</evidence>
<accession>A0A0C3DX61</accession>
<dbReference type="STRING" id="913774.A0A0C3DX61"/>
<dbReference type="AlphaFoldDB" id="A0A0C3DX61"/>
<comment type="similarity">
    <text evidence="2 9">Belongs to the UQCRB/QCR7 family.</text>
</comment>
<dbReference type="PANTHER" id="PTHR12022">
    <property type="entry name" value="UBIQUINOL-CYTOCHROME C REDUCTASE COMPLEX 14 KD PROTEIN"/>
    <property type="match status" value="1"/>
</dbReference>
<evidence type="ECO:0000313" key="11">
    <source>
        <dbReference type="Proteomes" id="UP000054321"/>
    </source>
</evidence>
<keyword evidence="5 9" id="KW-0999">Mitochondrion inner membrane</keyword>
<dbReference type="InterPro" id="IPR003197">
    <property type="entry name" value="QCR7"/>
</dbReference>
<evidence type="ECO:0000256" key="6">
    <source>
        <dbReference type="ARBA" id="ARBA00022982"/>
    </source>
</evidence>
<evidence type="ECO:0000256" key="1">
    <source>
        <dbReference type="ARBA" id="ARBA00004443"/>
    </source>
</evidence>
<dbReference type="InterPro" id="IPR036544">
    <property type="entry name" value="QCR7_sf"/>
</dbReference>
<keyword evidence="6 9" id="KW-0249">Electron transport</keyword>
<proteinExistence type="inferred from homology"/>
<name>A0A0C3DX61_OIDMZ</name>
<evidence type="ECO:0000256" key="3">
    <source>
        <dbReference type="ARBA" id="ARBA00022448"/>
    </source>
</evidence>
<keyword evidence="8 9" id="KW-0472">Membrane</keyword>
<reference evidence="10 11" key="1">
    <citation type="submission" date="2014-04" db="EMBL/GenBank/DDBJ databases">
        <authorList>
            <consortium name="DOE Joint Genome Institute"/>
            <person name="Kuo A."/>
            <person name="Martino E."/>
            <person name="Perotto S."/>
            <person name="Kohler A."/>
            <person name="Nagy L.G."/>
            <person name="Floudas D."/>
            <person name="Copeland A."/>
            <person name="Barry K.W."/>
            <person name="Cichocki N."/>
            <person name="Veneault-Fourrey C."/>
            <person name="LaButti K."/>
            <person name="Lindquist E.A."/>
            <person name="Lipzen A."/>
            <person name="Lundell T."/>
            <person name="Morin E."/>
            <person name="Murat C."/>
            <person name="Sun H."/>
            <person name="Tunlid A."/>
            <person name="Henrissat B."/>
            <person name="Grigoriev I.V."/>
            <person name="Hibbett D.S."/>
            <person name="Martin F."/>
            <person name="Nordberg H.P."/>
            <person name="Cantor M.N."/>
            <person name="Hua S.X."/>
        </authorList>
    </citation>
    <scope>NUCLEOTIDE SEQUENCE [LARGE SCALE GENOMIC DNA]</scope>
    <source>
        <strain evidence="10 11">Zn</strain>
    </source>
</reference>
<dbReference type="FunCoup" id="A0A0C3DX61">
    <property type="interactions" value="211"/>
</dbReference>
<dbReference type="Proteomes" id="UP000054321">
    <property type="component" value="Unassembled WGS sequence"/>
</dbReference>
<dbReference type="Pfam" id="PF02271">
    <property type="entry name" value="UCR_14kD"/>
    <property type="match status" value="1"/>
</dbReference>
<dbReference type="OrthoDB" id="425749at2759"/>
<evidence type="ECO:0000256" key="8">
    <source>
        <dbReference type="ARBA" id="ARBA00023136"/>
    </source>
</evidence>
<dbReference type="SUPFAM" id="SSF81524">
    <property type="entry name" value="14 kDa protein of cytochrome bc1 complex (Ubiquinol-cytochrome c reductase)"/>
    <property type="match status" value="1"/>
</dbReference>
<dbReference type="GO" id="GO:0034551">
    <property type="term" value="P:mitochondrial respiratory chain complex III assembly"/>
    <property type="evidence" value="ECO:0007669"/>
    <property type="project" value="EnsemblFungi"/>
</dbReference>
<evidence type="ECO:0000256" key="7">
    <source>
        <dbReference type="ARBA" id="ARBA00023128"/>
    </source>
</evidence>